<accession>A0A2I1R4V9</accession>
<dbReference type="EMBL" id="PKJC01000016">
    <property type="protein sequence ID" value="PKZ64163.1"/>
    <property type="molecule type" value="Genomic_DNA"/>
</dbReference>
<dbReference type="GO" id="GO:0003677">
    <property type="term" value="F:DNA binding"/>
    <property type="evidence" value="ECO:0007669"/>
    <property type="project" value="InterPro"/>
</dbReference>
<feature type="compositionally biased region" description="Basic residues" evidence="1">
    <location>
        <begin position="202"/>
        <end position="215"/>
    </location>
</feature>
<feature type="region of interest" description="Disordered" evidence="1">
    <location>
        <begin position="184"/>
        <end position="259"/>
    </location>
</feature>
<dbReference type="Proteomes" id="UP000234662">
    <property type="component" value="Unassembled WGS sequence"/>
</dbReference>
<dbReference type="InterPro" id="IPR002525">
    <property type="entry name" value="Transp_IS110-like_N"/>
</dbReference>
<evidence type="ECO:0000313" key="3">
    <source>
        <dbReference type="EMBL" id="PKZ64163.1"/>
    </source>
</evidence>
<dbReference type="GO" id="GO:0004803">
    <property type="term" value="F:transposase activity"/>
    <property type="evidence" value="ECO:0007669"/>
    <property type="project" value="InterPro"/>
</dbReference>
<feature type="compositionally biased region" description="Basic and acidic residues" evidence="1">
    <location>
        <begin position="21"/>
        <end position="31"/>
    </location>
</feature>
<sequence>MQTRPPVVVAGCGPASGSSTTDDRGECRDEVPGTPRRSSVNPCQEGTFAAMEHSIASLDEVGSFCGIDWGGRHHHLWIIDARGTKILSRKVAHTVEGLATLVAVIATLAAPVRIAIERAEGLLVEHLQHHCDAELYCVSPKISARARERYRLASAKSDEFDAYVLADTPAAPVPAVAAVGHTVCRASRTDRRQPRPAADPRHARRHREQAARHHGGLPPRPAASVLLPRPRHLPGVHSALPHASQSSTRRRDAHGGVHRLPWLLRAGTLPRTRGSALPTSTLRQRRNRSRKIAGSKRFCRATSITEQTPAHPRSATA</sequence>
<reference evidence="3 4" key="1">
    <citation type="submission" date="2017-12" db="EMBL/GenBank/DDBJ databases">
        <title>Phylogenetic diversity of female urinary microbiome.</title>
        <authorList>
            <person name="Thomas-White K."/>
            <person name="Wolfe A.J."/>
        </authorList>
    </citation>
    <scope>NUCLEOTIDE SEQUENCE [LARGE SCALE GENOMIC DNA]</scope>
    <source>
        <strain evidence="3 4">UMB0777</strain>
    </source>
</reference>
<feature type="region of interest" description="Disordered" evidence="1">
    <location>
        <begin position="271"/>
        <end position="317"/>
    </location>
</feature>
<dbReference type="AlphaFoldDB" id="A0A2I1R4V9"/>
<evidence type="ECO:0000256" key="1">
    <source>
        <dbReference type="SAM" id="MobiDB-lite"/>
    </source>
</evidence>
<organism evidence="3 4">
    <name type="scientific">Gordonia terrae</name>
    <dbReference type="NCBI Taxonomy" id="2055"/>
    <lineage>
        <taxon>Bacteria</taxon>
        <taxon>Bacillati</taxon>
        <taxon>Actinomycetota</taxon>
        <taxon>Actinomycetes</taxon>
        <taxon>Mycobacteriales</taxon>
        <taxon>Gordoniaceae</taxon>
        <taxon>Gordonia</taxon>
    </lineage>
</organism>
<comment type="caution">
    <text evidence="3">The sequence shown here is derived from an EMBL/GenBank/DDBJ whole genome shotgun (WGS) entry which is preliminary data.</text>
</comment>
<feature type="compositionally biased region" description="Basic and acidic residues" evidence="1">
    <location>
        <begin position="187"/>
        <end position="201"/>
    </location>
</feature>
<gene>
    <name evidence="3" type="ORF">CYJ73_18635</name>
</gene>
<evidence type="ECO:0000313" key="4">
    <source>
        <dbReference type="Proteomes" id="UP000234662"/>
    </source>
</evidence>
<proteinExistence type="predicted"/>
<dbReference type="GO" id="GO:0006313">
    <property type="term" value="P:DNA transposition"/>
    <property type="evidence" value="ECO:0007669"/>
    <property type="project" value="InterPro"/>
</dbReference>
<dbReference type="Pfam" id="PF01548">
    <property type="entry name" value="DEDD_Tnp_IS110"/>
    <property type="match status" value="1"/>
</dbReference>
<feature type="region of interest" description="Disordered" evidence="1">
    <location>
        <begin position="1"/>
        <end position="41"/>
    </location>
</feature>
<feature type="compositionally biased region" description="Basic residues" evidence="1">
    <location>
        <begin position="283"/>
        <end position="299"/>
    </location>
</feature>
<protein>
    <recommendedName>
        <fullName evidence="2">Transposase IS110-like N-terminal domain-containing protein</fullName>
    </recommendedName>
</protein>
<evidence type="ECO:0000259" key="2">
    <source>
        <dbReference type="Pfam" id="PF01548"/>
    </source>
</evidence>
<name>A0A2I1R4V9_9ACTN</name>
<feature type="domain" description="Transposase IS110-like N-terminal" evidence="2">
    <location>
        <begin position="65"/>
        <end position="168"/>
    </location>
</feature>